<dbReference type="EMBL" id="AACQYW010000018">
    <property type="protein sequence ID" value="EAL7595390.1"/>
    <property type="molecule type" value="Genomic_DNA"/>
</dbReference>
<evidence type="ECO:0000313" key="2">
    <source>
        <dbReference type="Proteomes" id="UP000343544"/>
    </source>
</evidence>
<dbReference type="Proteomes" id="UP000343544">
    <property type="component" value="Unassembled WGS sequence"/>
</dbReference>
<comment type="caution">
    <text evidence="1">The sequence shown here is derived from an EMBL/GenBank/DDBJ whole genome shotgun (WGS) entry which is preliminary data.</text>
</comment>
<sequence>MVIFVEGLNDEEFLKGYLDYLSTRFKKTINFKIIEVGRNKKLKSNKDIKKYKNDIREVEKVKIIFDADNDLEAARENIKEQLGDELFDKCEIFLIPNNKDRGNLETLIENIAKEECVLKCFDHYTECLKTLQEKNQNIKLPAKKSKVYAYNHSFGYKNGNENYIIDNRYFNLESEYLNPLKEFLLK</sequence>
<dbReference type="SUPFAM" id="SSF160945">
    <property type="entry name" value="PH0156-like"/>
    <property type="match status" value="1"/>
</dbReference>
<protein>
    <submittedName>
        <fullName evidence="1">Uncharacterized protein</fullName>
    </submittedName>
</protein>
<evidence type="ECO:0000313" key="1">
    <source>
        <dbReference type="EMBL" id="EAL7595390.1"/>
    </source>
</evidence>
<gene>
    <name evidence="1" type="ORF">DVI03_07160</name>
</gene>
<dbReference type="AlphaFoldDB" id="A0AAD2LNQ8"/>
<dbReference type="InterPro" id="IPR024508">
    <property type="entry name" value="DUF3226"/>
</dbReference>
<organism evidence="1 2">
    <name type="scientific">Campylobacter jejuni</name>
    <dbReference type="NCBI Taxonomy" id="197"/>
    <lineage>
        <taxon>Bacteria</taxon>
        <taxon>Pseudomonadati</taxon>
        <taxon>Campylobacterota</taxon>
        <taxon>Epsilonproteobacteria</taxon>
        <taxon>Campylobacterales</taxon>
        <taxon>Campylobacteraceae</taxon>
        <taxon>Campylobacter</taxon>
    </lineage>
</organism>
<dbReference type="Pfam" id="PF11536">
    <property type="entry name" value="DUF3226"/>
    <property type="match status" value="1"/>
</dbReference>
<proteinExistence type="predicted"/>
<accession>A0AAD2LNQ8</accession>
<name>A0AAD2LNQ8_CAMJU</name>
<reference evidence="1 2" key="1">
    <citation type="submission" date="2018-07" db="EMBL/GenBank/DDBJ databases">
        <authorList>
            <consortium name="PulseNet: The National Subtyping Network for Foodborne Disease Surveillance"/>
            <person name="Tarr C.L."/>
            <person name="Trees E."/>
            <person name="Katz L.S."/>
            <person name="Carleton-Romer H.A."/>
            <person name="Stroika S."/>
            <person name="Kucerova Z."/>
            <person name="Roache K.F."/>
            <person name="Sabol A.L."/>
            <person name="Besser J."/>
            <person name="Gerner-Smidt P."/>
        </authorList>
    </citation>
    <scope>NUCLEOTIDE SEQUENCE [LARGE SCALE GENOMIC DNA]</scope>
    <source>
        <strain evidence="1 2">PNUSAC005307</strain>
    </source>
</reference>